<dbReference type="GO" id="GO:0003924">
    <property type="term" value="F:GTPase activity"/>
    <property type="evidence" value="ECO:0007669"/>
    <property type="project" value="UniProtKB-UniRule"/>
</dbReference>
<dbReference type="GO" id="GO:0000917">
    <property type="term" value="P:division septum assembly"/>
    <property type="evidence" value="ECO:0007669"/>
    <property type="project" value="UniProtKB-KW"/>
</dbReference>
<dbReference type="InterPro" id="IPR018316">
    <property type="entry name" value="Tubulin/FtsZ_2-layer-sand-dom"/>
</dbReference>
<evidence type="ECO:0000256" key="6">
    <source>
        <dbReference type="RuleBase" id="RU000631"/>
    </source>
</evidence>
<dbReference type="Gene3D" id="3.40.50.1440">
    <property type="entry name" value="Tubulin/FtsZ, GTPase domain"/>
    <property type="match status" value="1"/>
</dbReference>
<keyword evidence="3 4" id="KW-0342">GTP-binding</keyword>
<dbReference type="PANTHER" id="PTHR30314">
    <property type="entry name" value="CELL DIVISION PROTEIN FTSZ-RELATED"/>
    <property type="match status" value="1"/>
</dbReference>
<feature type="compositionally biased region" description="Basic and acidic residues" evidence="7">
    <location>
        <begin position="387"/>
        <end position="402"/>
    </location>
</feature>
<keyword evidence="2 4" id="KW-0547">Nucleotide-binding</keyword>
<dbReference type="InterPro" id="IPR008280">
    <property type="entry name" value="Tub_FtsZ_C"/>
</dbReference>
<name>A0A5B8VKA4_9BACT</name>
<protein>
    <recommendedName>
        <fullName evidence="4 5">Cell division protein FtsZ</fullName>
    </recommendedName>
</protein>
<dbReference type="InterPro" id="IPR045061">
    <property type="entry name" value="FtsZ/CetZ"/>
</dbReference>
<dbReference type="Pfam" id="PF00091">
    <property type="entry name" value="Tubulin"/>
    <property type="match status" value="1"/>
</dbReference>
<dbReference type="InterPro" id="IPR003008">
    <property type="entry name" value="Tubulin_FtsZ_GTPase"/>
</dbReference>
<dbReference type="OrthoDB" id="9813375at2"/>
<evidence type="ECO:0000256" key="4">
    <source>
        <dbReference type="HAMAP-Rule" id="MF_00909"/>
    </source>
</evidence>
<evidence type="ECO:0000313" key="10">
    <source>
        <dbReference type="EMBL" id="QEC72004.1"/>
    </source>
</evidence>
<dbReference type="SMART" id="SM00865">
    <property type="entry name" value="Tubulin_C"/>
    <property type="match status" value="1"/>
</dbReference>
<feature type="binding site" evidence="4">
    <location>
        <begin position="109"/>
        <end position="111"/>
    </location>
    <ligand>
        <name>GTP</name>
        <dbReference type="ChEBI" id="CHEBI:37565"/>
    </ligand>
</feature>
<comment type="function">
    <text evidence="4 6">Essential cell division protein that forms a contractile ring structure (Z ring) at the future cell division site. The regulation of the ring assembly controls the timing and the location of cell division. One of the functions of the FtsZ ring is to recruit other cell division proteins to the septum to produce a new cell wall between the dividing cells. Binds GTP and shows GTPase activity.</text>
</comment>
<dbReference type="NCBIfam" id="TIGR00065">
    <property type="entry name" value="ftsZ"/>
    <property type="match status" value="1"/>
</dbReference>
<feature type="compositionally biased region" description="Low complexity" evidence="7">
    <location>
        <begin position="492"/>
        <end position="508"/>
    </location>
</feature>
<dbReference type="HAMAP" id="MF_00909">
    <property type="entry name" value="FtsZ"/>
    <property type="match status" value="1"/>
</dbReference>
<dbReference type="InterPro" id="IPR000158">
    <property type="entry name" value="Cell_div_FtsZ"/>
</dbReference>
<feature type="compositionally biased region" description="Low complexity" evidence="7">
    <location>
        <begin position="442"/>
        <end position="475"/>
    </location>
</feature>
<feature type="compositionally biased region" description="Low complexity" evidence="7">
    <location>
        <begin position="523"/>
        <end position="588"/>
    </location>
</feature>
<dbReference type="GO" id="GO:0043093">
    <property type="term" value="P:FtsZ-dependent cytokinesis"/>
    <property type="evidence" value="ECO:0007669"/>
    <property type="project" value="UniProtKB-UniRule"/>
</dbReference>
<keyword evidence="4 6" id="KW-0131">Cell cycle</keyword>
<evidence type="ECO:0000313" key="11">
    <source>
        <dbReference type="Proteomes" id="UP000321291"/>
    </source>
</evidence>
<dbReference type="AlphaFoldDB" id="A0A5B8VKA4"/>
<dbReference type="PANTHER" id="PTHR30314:SF3">
    <property type="entry name" value="MITOCHONDRIAL DIVISION PROTEIN FSZA"/>
    <property type="match status" value="1"/>
</dbReference>
<feature type="binding site" evidence="4">
    <location>
        <position position="144"/>
    </location>
    <ligand>
        <name>GTP</name>
        <dbReference type="ChEBI" id="CHEBI:37565"/>
    </ligand>
</feature>
<feature type="domain" description="Tubulin/FtsZ GTPase" evidence="8">
    <location>
        <begin position="13"/>
        <end position="205"/>
    </location>
</feature>
<evidence type="ECO:0000256" key="5">
    <source>
        <dbReference type="NCBIfam" id="TIGR00065"/>
    </source>
</evidence>
<reference evidence="10 11" key="1">
    <citation type="journal article" date="2017" name="Int. J. Syst. Evol. Microbiol.">
        <title>Arachidicoccus ginsenosidivorans sp. nov., with ginsenoside-converting activity isolated from ginseng cultivating soil.</title>
        <authorList>
            <person name="Siddiqi M.Z."/>
            <person name="Aslam Z."/>
            <person name="Im W.T."/>
        </authorList>
    </citation>
    <scope>NUCLEOTIDE SEQUENCE [LARGE SCALE GENOMIC DNA]</scope>
    <source>
        <strain evidence="10 11">Gsoil 809</strain>
    </source>
</reference>
<feature type="binding site" evidence="4">
    <location>
        <begin position="21"/>
        <end position="25"/>
    </location>
    <ligand>
        <name>GTP</name>
        <dbReference type="ChEBI" id="CHEBI:37565"/>
    </ligand>
</feature>
<comment type="subcellular location">
    <subcellularLocation>
        <location evidence="4">Cytoplasm</location>
    </subcellularLocation>
    <text evidence="4">Assembles at midcell at the inner surface of the cytoplasmic membrane.</text>
</comment>
<dbReference type="EMBL" id="CP042434">
    <property type="protein sequence ID" value="QEC72004.1"/>
    <property type="molecule type" value="Genomic_DNA"/>
</dbReference>
<proteinExistence type="inferred from homology"/>
<keyword evidence="4" id="KW-0963">Cytoplasm</keyword>
<dbReference type="CDD" id="cd02201">
    <property type="entry name" value="FtsZ_type1"/>
    <property type="match status" value="1"/>
</dbReference>
<dbReference type="InterPro" id="IPR020805">
    <property type="entry name" value="Cell_div_FtsZ_CS"/>
</dbReference>
<dbReference type="PRINTS" id="PR00423">
    <property type="entry name" value="CELLDVISFTSZ"/>
</dbReference>
<keyword evidence="4 6" id="KW-0132">Cell division</keyword>
<evidence type="ECO:0000259" key="9">
    <source>
        <dbReference type="SMART" id="SM00865"/>
    </source>
</evidence>
<feature type="binding site" evidence="4">
    <location>
        <position position="140"/>
    </location>
    <ligand>
        <name>GTP</name>
        <dbReference type="ChEBI" id="CHEBI:37565"/>
    </ligand>
</feature>
<dbReference type="InterPro" id="IPR036525">
    <property type="entry name" value="Tubulin/FtsZ_GTPase_sf"/>
</dbReference>
<dbReference type="SUPFAM" id="SSF52490">
    <property type="entry name" value="Tubulin nucleotide-binding domain-like"/>
    <property type="match status" value="1"/>
</dbReference>
<dbReference type="InterPro" id="IPR037103">
    <property type="entry name" value="Tubulin/FtsZ-like_C"/>
</dbReference>
<keyword evidence="4 6" id="KW-0717">Septation</keyword>
<dbReference type="GO" id="GO:0005737">
    <property type="term" value="C:cytoplasm"/>
    <property type="evidence" value="ECO:0007669"/>
    <property type="project" value="UniProtKB-SubCell"/>
</dbReference>
<evidence type="ECO:0000259" key="8">
    <source>
        <dbReference type="SMART" id="SM00864"/>
    </source>
</evidence>
<dbReference type="Gene3D" id="3.30.1330.20">
    <property type="entry name" value="Tubulin/FtsZ, C-terminal domain"/>
    <property type="match status" value="1"/>
</dbReference>
<feature type="region of interest" description="Disordered" evidence="7">
    <location>
        <begin position="365"/>
        <end position="402"/>
    </location>
</feature>
<evidence type="ECO:0000256" key="3">
    <source>
        <dbReference type="ARBA" id="ARBA00023134"/>
    </source>
</evidence>
<dbReference type="Proteomes" id="UP000321291">
    <property type="component" value="Chromosome"/>
</dbReference>
<keyword evidence="11" id="KW-1185">Reference proteome</keyword>
<dbReference type="PROSITE" id="PS01134">
    <property type="entry name" value="FTSZ_1"/>
    <property type="match status" value="1"/>
</dbReference>
<evidence type="ECO:0000256" key="1">
    <source>
        <dbReference type="ARBA" id="ARBA00009690"/>
    </source>
</evidence>
<evidence type="ECO:0000256" key="7">
    <source>
        <dbReference type="SAM" id="MobiDB-lite"/>
    </source>
</evidence>
<feature type="compositionally biased region" description="Polar residues" evidence="7">
    <location>
        <begin position="418"/>
        <end position="429"/>
    </location>
</feature>
<dbReference type="GO" id="GO:0032153">
    <property type="term" value="C:cell division site"/>
    <property type="evidence" value="ECO:0007669"/>
    <property type="project" value="UniProtKB-UniRule"/>
</dbReference>
<dbReference type="Pfam" id="PF12327">
    <property type="entry name" value="FtsZ_C"/>
    <property type="match status" value="1"/>
</dbReference>
<accession>A0A5B8VKA4</accession>
<organism evidence="10 11">
    <name type="scientific">Arachidicoccus ginsenosidivorans</name>
    <dbReference type="NCBI Taxonomy" id="496057"/>
    <lineage>
        <taxon>Bacteria</taxon>
        <taxon>Pseudomonadati</taxon>
        <taxon>Bacteroidota</taxon>
        <taxon>Chitinophagia</taxon>
        <taxon>Chitinophagales</taxon>
        <taxon>Chitinophagaceae</taxon>
        <taxon>Arachidicoccus</taxon>
    </lineage>
</organism>
<dbReference type="GO" id="GO:0005525">
    <property type="term" value="F:GTP binding"/>
    <property type="evidence" value="ECO:0007669"/>
    <property type="project" value="UniProtKB-UniRule"/>
</dbReference>
<dbReference type="FunFam" id="3.40.50.1440:FF:000001">
    <property type="entry name" value="Cell division protein FtsZ"/>
    <property type="match status" value="1"/>
</dbReference>
<dbReference type="RefSeq" id="WP_146781581.1">
    <property type="nucleotide sequence ID" value="NZ_CP042434.1"/>
</dbReference>
<sequence length="729" mass="78953">MIDFDIPKQKSSIIKVIGVGGGGGNAVNHMFGQKIENVDFIICNTDAQALENSAIPNRIQLGPHLTQGLGAGANPSIGRQATEESLEEIKRILEVNTKMAFVCAGMGGGTGTGGAPIIAKICQDLGILTVGIVTTPFSFEGPRRRGQAENGIKELEPHVDTLLVISNDKLRMQHKNLKMREAFGKADDVLSTAAKCITDIINSNGQINVDFADVCTVMRKGGVAILGSAISEGDDRAKTAIEDAINSPLLNDNDISGAKWILLNINTSEGEFECGTDEFELINDFVREKAGEETDVIVGMGIDESLGKGLAVTLIATGFEHKDPFDKNVQKKIADKDKELYTLNLQENTVAAEAKPVTPAELVASAAPAPAQSPQPVAAPKAPVVETPKEQTESERLAPRLMEEELPEVKTPIAQMEQPINPNPSQQEAPQVVHFTLETEEQITTPGQIQQQQTAAELPQQPQAQPQPQVQVQQPQPDPVAPELEFGYTEKTTAAEQAQSAASTQSAQVPGFLNKPANIYAEQQQPKAAPQQPQSQQTQSAQHAYVQQPQPEQRQVQPAQVPTYQQPAPTSAPFSQQPAQQQSVQQQPAPKPAEQRPIMNSIPNLQQEEEEMQIVYKETPQQPQTPAPNPYASAALGGLQDLSEEEMKRKKAEERIQKLRNLSYNVQNGDPSGDFDAVPAYVRRNLEMLGGAESSTAENYYSKYTVNKDDKDGANISSLNAFLEGKKPD</sequence>
<dbReference type="KEGG" id="agi:FSB73_10295"/>
<dbReference type="PROSITE" id="PS01135">
    <property type="entry name" value="FTSZ_2"/>
    <property type="match status" value="1"/>
</dbReference>
<feature type="compositionally biased region" description="Low complexity" evidence="7">
    <location>
        <begin position="365"/>
        <end position="386"/>
    </location>
</feature>
<evidence type="ECO:0000256" key="2">
    <source>
        <dbReference type="ARBA" id="ARBA00022741"/>
    </source>
</evidence>
<gene>
    <name evidence="4 10" type="primary">ftsZ</name>
    <name evidence="10" type="ORF">FSB73_10295</name>
</gene>
<dbReference type="InterPro" id="IPR024757">
    <property type="entry name" value="FtsZ_C"/>
</dbReference>
<feature type="binding site" evidence="4">
    <location>
        <position position="187"/>
    </location>
    <ligand>
        <name>GTP</name>
        <dbReference type="ChEBI" id="CHEBI:37565"/>
    </ligand>
</feature>
<dbReference type="GO" id="GO:0051258">
    <property type="term" value="P:protein polymerization"/>
    <property type="evidence" value="ECO:0007669"/>
    <property type="project" value="UniProtKB-UniRule"/>
</dbReference>
<dbReference type="SUPFAM" id="SSF55307">
    <property type="entry name" value="Tubulin C-terminal domain-like"/>
    <property type="match status" value="1"/>
</dbReference>
<feature type="region of interest" description="Disordered" evidence="7">
    <location>
        <begin position="417"/>
        <end position="637"/>
    </location>
</feature>
<dbReference type="SMART" id="SM00864">
    <property type="entry name" value="Tubulin"/>
    <property type="match status" value="1"/>
</dbReference>
<feature type="domain" description="Tubulin/FtsZ 2-layer sandwich" evidence="9">
    <location>
        <begin position="207"/>
        <end position="328"/>
    </location>
</feature>
<comment type="similarity">
    <text evidence="1 4 6">Belongs to the FtsZ family.</text>
</comment>
<comment type="subunit">
    <text evidence="4">Homodimer. Polymerizes to form a dynamic ring structure in a strictly GTP-dependent manner. Interacts directly with several other division proteins.</text>
</comment>